<dbReference type="SUPFAM" id="SSF55729">
    <property type="entry name" value="Acyl-CoA N-acyltransferases (Nat)"/>
    <property type="match status" value="1"/>
</dbReference>
<evidence type="ECO:0000313" key="2">
    <source>
        <dbReference type="EMBL" id="MCD1294763.1"/>
    </source>
</evidence>
<keyword evidence="3" id="KW-1185">Reference proteome</keyword>
<dbReference type="PANTHER" id="PTHR43441:SF12">
    <property type="entry name" value="RIBOSOMAL N-ACETYLTRANSFERASE YDAF-RELATED"/>
    <property type="match status" value="1"/>
</dbReference>
<dbReference type="Gene3D" id="3.40.630.30">
    <property type="match status" value="1"/>
</dbReference>
<organism evidence="2 3">
    <name type="scientific">Methanooceanicella nereidis</name>
    <dbReference type="NCBI Taxonomy" id="2052831"/>
    <lineage>
        <taxon>Archaea</taxon>
        <taxon>Methanobacteriati</taxon>
        <taxon>Methanobacteriota</taxon>
        <taxon>Stenosarchaea group</taxon>
        <taxon>Methanomicrobia</taxon>
        <taxon>Methanocellales</taxon>
        <taxon>Methanocellaceae</taxon>
        <taxon>Methanooceanicella</taxon>
    </lineage>
</organism>
<accession>A0AAP2W5X7</accession>
<sequence>MLCQKISEDLELRPLEEEDAEELFALVDKNREYLRKWLPWLDANTCVDHSRNFILLCIDNSLNKNEYHTGIWHYGRLAGLIGCHGIDNVNLSAGMGYWLGDEYQGKGLMIRSCKAMIDHAFNELYLNRIEIRCAVENKRSRVIPERLGFVEEGTLREAAWLNDRFIDLVVYGMIKRDWQS</sequence>
<dbReference type="Pfam" id="PF13302">
    <property type="entry name" value="Acetyltransf_3"/>
    <property type="match status" value="1"/>
</dbReference>
<dbReference type="GO" id="GO:0005737">
    <property type="term" value="C:cytoplasm"/>
    <property type="evidence" value="ECO:0007669"/>
    <property type="project" value="TreeGrafter"/>
</dbReference>
<dbReference type="GO" id="GO:1990189">
    <property type="term" value="F:protein N-terminal-serine acetyltransferase activity"/>
    <property type="evidence" value="ECO:0007669"/>
    <property type="project" value="TreeGrafter"/>
</dbReference>
<dbReference type="InterPro" id="IPR016181">
    <property type="entry name" value="Acyl_CoA_acyltransferase"/>
</dbReference>
<dbReference type="PROSITE" id="PS51186">
    <property type="entry name" value="GNAT"/>
    <property type="match status" value="1"/>
</dbReference>
<proteinExistence type="predicted"/>
<dbReference type="AlphaFoldDB" id="A0AAP2W5X7"/>
<dbReference type="EMBL" id="PGCK01000005">
    <property type="protein sequence ID" value="MCD1294763.1"/>
    <property type="molecule type" value="Genomic_DNA"/>
</dbReference>
<reference evidence="2 3" key="1">
    <citation type="submission" date="2017-11" db="EMBL/GenBank/DDBJ databases">
        <title>Isolation and Characterization of Family Methanocellaceae Species from Potential Methane Hydrate Area Offshore Southwestern Taiwan.</title>
        <authorList>
            <person name="Zhang W.-L."/>
            <person name="Chen W.-C."/>
            <person name="Lai M.-C."/>
            <person name="Chen S.-C."/>
        </authorList>
    </citation>
    <scope>NUCLEOTIDE SEQUENCE [LARGE SCALE GENOMIC DNA]</scope>
    <source>
        <strain evidence="2 3">CWC-04</strain>
    </source>
</reference>
<evidence type="ECO:0000259" key="1">
    <source>
        <dbReference type="PROSITE" id="PS51186"/>
    </source>
</evidence>
<evidence type="ECO:0000313" key="3">
    <source>
        <dbReference type="Proteomes" id="UP001320159"/>
    </source>
</evidence>
<dbReference type="GO" id="GO:0008999">
    <property type="term" value="F:protein-N-terminal-alanine acetyltransferase activity"/>
    <property type="evidence" value="ECO:0007669"/>
    <property type="project" value="TreeGrafter"/>
</dbReference>
<dbReference type="PANTHER" id="PTHR43441">
    <property type="entry name" value="RIBOSOMAL-PROTEIN-SERINE ACETYLTRANSFERASE"/>
    <property type="match status" value="1"/>
</dbReference>
<feature type="domain" description="N-acetyltransferase" evidence="1">
    <location>
        <begin position="10"/>
        <end position="178"/>
    </location>
</feature>
<dbReference type="InterPro" id="IPR000182">
    <property type="entry name" value="GNAT_dom"/>
</dbReference>
<dbReference type="Proteomes" id="UP001320159">
    <property type="component" value="Unassembled WGS sequence"/>
</dbReference>
<protein>
    <submittedName>
        <fullName evidence="2">RimJ/RimL family protein N-acetyltransferase</fullName>
    </submittedName>
</protein>
<gene>
    <name evidence="2" type="ORF">CUJ83_07095</name>
</gene>
<dbReference type="RefSeq" id="WP_230741598.1">
    <property type="nucleotide sequence ID" value="NZ_PGCK01000005.1"/>
</dbReference>
<name>A0AAP2W5X7_9EURY</name>
<comment type="caution">
    <text evidence="2">The sequence shown here is derived from an EMBL/GenBank/DDBJ whole genome shotgun (WGS) entry which is preliminary data.</text>
</comment>
<dbReference type="InterPro" id="IPR051908">
    <property type="entry name" value="Ribosomal_N-acetyltransferase"/>
</dbReference>